<organism evidence="1 2">
    <name type="scientific">Synechococcus phage S-SKS1</name>
    <dbReference type="NCBI Taxonomy" id="754042"/>
    <lineage>
        <taxon>Viruses</taxon>
        <taxon>Duplodnaviria</taxon>
        <taxon>Heunggongvirae</taxon>
        <taxon>Uroviricota</taxon>
        <taxon>Caudoviricetes</taxon>
        <taxon>Llyrvirus</taxon>
        <taxon>Llyrvirus SSKS1</taxon>
    </lineage>
</organism>
<name>M4QPA9_9CAUD</name>
<evidence type="ECO:0000313" key="1">
    <source>
        <dbReference type="EMBL" id="AGH31571.1"/>
    </source>
</evidence>
<accession>M4QPA9</accession>
<dbReference type="RefSeq" id="YP_007674423.1">
    <property type="nucleotide sequence ID" value="NC_020851.1"/>
</dbReference>
<sequence length="101" mass="12033">MSYSGEHYPFYVPPSISGTEKVKISTMKVTNMTEMEQRIKMRYAFAMSSFGRMFRPNNIICEMRALCREWSENIDEIPPAKDLYQVDRYFLELWKTWSLPS</sequence>
<reference evidence="1 2" key="1">
    <citation type="submission" date="2010-10" db="EMBL/GenBank/DDBJ databases">
        <title>The Genome Sequence of Synechococcus phage S-SKS1.</title>
        <authorList>
            <consortium name="The Broad Institute Genome Sequencing Platform"/>
            <person name="Henn M.R."/>
            <person name="Clokie M."/>
            <person name="Levin J."/>
            <person name="Malboeuf C."/>
            <person name="Casali M."/>
            <person name="Russ C."/>
            <person name="Lennon N."/>
            <person name="Chapman S.B."/>
            <person name="Erlich R."/>
            <person name="Young S.K."/>
            <person name="Yandava C."/>
            <person name="Zeng Q."/>
            <person name="Alvarado L."/>
            <person name="Anderson S."/>
            <person name="Berlin A."/>
            <person name="Chen Z."/>
            <person name="Freedman E."/>
            <person name="Gellesch M."/>
            <person name="Goldberg J."/>
            <person name="Green L."/>
            <person name="Griggs A."/>
            <person name="Gujja S."/>
            <person name="Heilman E.R."/>
            <person name="Heiman D."/>
            <person name="Hollinger A."/>
            <person name="Howarth C."/>
            <person name="Larson L."/>
            <person name="Mehta T."/>
            <person name="Pearson M."/>
            <person name="Roberts A."/>
            <person name="Ryan E."/>
            <person name="Saif S."/>
            <person name="Shea T."/>
            <person name="Shenoy N."/>
            <person name="Sisk P."/>
            <person name="Stolte C."/>
            <person name="Sykes S."/>
            <person name="White J."/>
            <person name="Haas B."/>
            <person name="Nusbaum C."/>
            <person name="Birren B."/>
        </authorList>
    </citation>
    <scope>NUCLEOTIDE SEQUENCE [LARGE SCALE GENOMIC DNA]</scope>
</reference>
<dbReference type="GeneID" id="15010959"/>
<evidence type="ECO:0000313" key="2">
    <source>
        <dbReference type="Proteomes" id="UP000201252"/>
    </source>
</evidence>
<dbReference type="Proteomes" id="UP000201252">
    <property type="component" value="Segment"/>
</dbReference>
<dbReference type="OrthoDB" id="19699at10239"/>
<protein>
    <submittedName>
        <fullName evidence="1">Uncharacterized protein</fullName>
    </submittedName>
</protein>
<dbReference type="EMBL" id="HQ633071">
    <property type="protein sequence ID" value="AGH31571.1"/>
    <property type="molecule type" value="Genomic_DNA"/>
</dbReference>
<gene>
    <name evidence="1" type="ORF">SWZG_00058</name>
</gene>
<dbReference type="KEGG" id="vg:15010959"/>
<keyword evidence="2" id="KW-1185">Reference proteome</keyword>
<proteinExistence type="predicted"/>